<dbReference type="InterPro" id="IPR000917">
    <property type="entry name" value="Sulfatase_N"/>
</dbReference>
<evidence type="ECO:0000256" key="1">
    <source>
        <dbReference type="ARBA" id="ARBA00004651"/>
    </source>
</evidence>
<name>A0A1X9SX97_9BACT</name>
<feature type="domain" description="Sulfatase N-terminal" evidence="7">
    <location>
        <begin position="304"/>
        <end position="552"/>
    </location>
</feature>
<dbReference type="SUPFAM" id="SSF53649">
    <property type="entry name" value="Alkaline phosphatase-like"/>
    <property type="match status" value="1"/>
</dbReference>
<evidence type="ECO:0000256" key="2">
    <source>
        <dbReference type="ARBA" id="ARBA00022475"/>
    </source>
</evidence>
<dbReference type="AlphaFoldDB" id="A0A1X9SX97"/>
<dbReference type="PANTHER" id="PTHR47371:SF3">
    <property type="entry name" value="PHOSPHOGLYCEROL TRANSFERASE I"/>
    <property type="match status" value="1"/>
</dbReference>
<dbReference type="PANTHER" id="PTHR47371">
    <property type="entry name" value="LIPOTEICHOIC ACID SYNTHASE"/>
    <property type="match status" value="1"/>
</dbReference>
<feature type="transmembrane region" description="Helical" evidence="6">
    <location>
        <begin position="139"/>
        <end position="160"/>
    </location>
</feature>
<dbReference type="STRING" id="1660073.CSUIS_1092"/>
<keyword evidence="4 6" id="KW-1133">Transmembrane helix</keyword>
<dbReference type="KEGG" id="camy:CSUIS_1092"/>
<feature type="transmembrane region" description="Helical" evidence="6">
    <location>
        <begin position="172"/>
        <end position="190"/>
    </location>
</feature>
<dbReference type="CDD" id="cd16015">
    <property type="entry name" value="LTA_synthase"/>
    <property type="match status" value="1"/>
</dbReference>
<evidence type="ECO:0000256" key="4">
    <source>
        <dbReference type="ARBA" id="ARBA00022989"/>
    </source>
</evidence>
<dbReference type="Pfam" id="PF00884">
    <property type="entry name" value="Sulfatase"/>
    <property type="match status" value="1"/>
</dbReference>
<dbReference type="RefSeq" id="WP_086297688.1">
    <property type="nucleotide sequence ID" value="NZ_CP018789.1"/>
</dbReference>
<evidence type="ECO:0000256" key="3">
    <source>
        <dbReference type="ARBA" id="ARBA00022692"/>
    </source>
</evidence>
<keyword evidence="8" id="KW-0808">Transferase</keyword>
<dbReference type="GO" id="GO:0016740">
    <property type="term" value="F:transferase activity"/>
    <property type="evidence" value="ECO:0007669"/>
    <property type="project" value="UniProtKB-KW"/>
</dbReference>
<proteinExistence type="predicted"/>
<feature type="transmembrane region" description="Helical" evidence="6">
    <location>
        <begin position="87"/>
        <end position="107"/>
    </location>
</feature>
<dbReference type="InterPro" id="IPR050448">
    <property type="entry name" value="OpgB/LTA_synthase_biosynth"/>
</dbReference>
<feature type="transmembrane region" description="Helical" evidence="6">
    <location>
        <begin position="52"/>
        <end position="75"/>
    </location>
</feature>
<keyword evidence="2" id="KW-1003">Cell membrane</keyword>
<sequence length="645" mass="74512">MRKILTQILIFTALYMMVFAIMRAVMLSSIIVPNNSNWGGVFLYGLGHDIRTFSAIFLPLFLCGFLSYFSGFIKLNLSKAYQILSSIYLAIISFIVAIFAFINFYYYQIYQNKIDIFIFGLKDDDTTALLSIIWSDYPVILILILALIFTIFCVWINAKILKIKFKKTNQPLWVLIICNLILLYIYAIALRGHPTYNALRASTYQFSSFKPFNEISTNPIMALSWAIKEYKNQAHFPPVKMSRIKELEEILFPIFSTTSPNANHAKTHIHFNLMESFGLGLLQEDERLEKELLGSLYSHFQSDFVFRRFLPSTSGTIDSLNRILFQSPIINLTSSKFQKTKLPFTAIDTYKKAGYKVVFAYAGNAAWYNINYFLKAQGVDEIIDETILISQYPNAKLSKHPYGIKDEYMYNKIFEIFNNATTPTIVISLGISNHPPYLHKGQNELNLDLNNSEINRYATDYKALLNAYSYANNSFGKYINRVKNSKFKDNIIIAATGDHPNREYKFDYKTEIAFGHSVPFYLYIPQNLQHNIYYDKYRIGSHKDIFPTLYNLSLNKTKYLSMGGKNMLSKPSDDRLEFAMHINVWANKDGIYPNSSPNGYKFQNYTTLKNSDEVFNLSDDKAEFHKLYEEFSYSVLALRLGLSVE</sequence>
<protein>
    <submittedName>
        <fullName evidence="8">Phosphoglycerol transferase</fullName>
    </submittedName>
</protein>
<evidence type="ECO:0000259" key="7">
    <source>
        <dbReference type="Pfam" id="PF00884"/>
    </source>
</evidence>
<evidence type="ECO:0000256" key="5">
    <source>
        <dbReference type="ARBA" id="ARBA00023136"/>
    </source>
</evidence>
<organism evidence="8 9">
    <name type="scientific">Campylobacter porcelli</name>
    <dbReference type="NCBI Taxonomy" id="1660073"/>
    <lineage>
        <taxon>Bacteria</taxon>
        <taxon>Pseudomonadati</taxon>
        <taxon>Campylobacterota</taxon>
        <taxon>Epsilonproteobacteria</taxon>
        <taxon>Campylobacterales</taxon>
        <taxon>Campylobacteraceae</taxon>
        <taxon>Campylobacter</taxon>
    </lineage>
</organism>
<dbReference type="Proteomes" id="UP000194260">
    <property type="component" value="Chromosome"/>
</dbReference>
<evidence type="ECO:0000313" key="9">
    <source>
        <dbReference type="Proteomes" id="UP000194260"/>
    </source>
</evidence>
<evidence type="ECO:0000256" key="6">
    <source>
        <dbReference type="SAM" id="Phobius"/>
    </source>
</evidence>
<gene>
    <name evidence="8" type="ORF">CSUIS_1092</name>
</gene>
<comment type="subcellular location">
    <subcellularLocation>
        <location evidence="1">Cell membrane</location>
        <topology evidence="1">Multi-pass membrane protein</topology>
    </subcellularLocation>
</comment>
<dbReference type="InterPro" id="IPR017850">
    <property type="entry name" value="Alkaline_phosphatase_core_sf"/>
</dbReference>
<keyword evidence="5 6" id="KW-0472">Membrane</keyword>
<accession>A0A1X9SX97</accession>
<reference evidence="9" key="1">
    <citation type="journal article" date="2017" name="Genome Biol. Evol.">
        <title>Comparative Genomic Analysis Identifies a Campylobacter Clade Deficient in Selenium Metabolism.</title>
        <authorList>
            <person name="Miller W.G."/>
            <person name="Yee E."/>
            <person name="Lopes B.S."/>
            <person name="Chapman M.H."/>
            <person name="Huynh S."/>
            <person name="Bono J.L."/>
            <person name="Parker C.T."/>
            <person name="Strachan N.J.C."/>
            <person name="Forbes K.J."/>
        </authorList>
    </citation>
    <scope>NUCLEOTIDE SEQUENCE [LARGE SCALE GENOMIC DNA]</scope>
    <source>
        <strain evidence="9">RM6137</strain>
    </source>
</reference>
<feature type="transmembrane region" description="Helical" evidence="6">
    <location>
        <begin position="12"/>
        <end position="32"/>
    </location>
</feature>
<evidence type="ECO:0000313" key="8">
    <source>
        <dbReference type="EMBL" id="ARR00897.1"/>
    </source>
</evidence>
<keyword evidence="3 6" id="KW-0812">Transmembrane</keyword>
<dbReference type="Gene3D" id="3.40.720.10">
    <property type="entry name" value="Alkaline Phosphatase, subunit A"/>
    <property type="match status" value="1"/>
</dbReference>
<dbReference type="GO" id="GO:0005886">
    <property type="term" value="C:plasma membrane"/>
    <property type="evidence" value="ECO:0007669"/>
    <property type="project" value="UniProtKB-SubCell"/>
</dbReference>
<dbReference type="EMBL" id="CP018789">
    <property type="protein sequence ID" value="ARR00897.1"/>
    <property type="molecule type" value="Genomic_DNA"/>
</dbReference>